<gene>
    <name evidence="4" type="ORF">GRF29_216g1232542</name>
</gene>
<dbReference type="Gene3D" id="3.10.350.10">
    <property type="entry name" value="LysM domain"/>
    <property type="match status" value="1"/>
</dbReference>
<evidence type="ECO:0000313" key="4">
    <source>
        <dbReference type="EMBL" id="KAK3197763.1"/>
    </source>
</evidence>
<protein>
    <recommendedName>
        <fullName evidence="3">LysM domain-containing protein</fullName>
    </recommendedName>
</protein>
<dbReference type="InterPro" id="IPR018392">
    <property type="entry name" value="LysM"/>
</dbReference>
<dbReference type="AlphaFoldDB" id="A0AAN6LNW5"/>
<reference evidence="4 5" key="1">
    <citation type="submission" date="2021-02" db="EMBL/GenBank/DDBJ databases">
        <title>Genome assembly of Pseudopithomyces chartarum.</title>
        <authorList>
            <person name="Jauregui R."/>
            <person name="Singh J."/>
            <person name="Voisey C."/>
        </authorList>
    </citation>
    <scope>NUCLEOTIDE SEQUENCE [LARGE SCALE GENOMIC DNA]</scope>
    <source>
        <strain evidence="4 5">AGR01</strain>
    </source>
</reference>
<dbReference type="SUPFAM" id="SSF54106">
    <property type="entry name" value="LysM domain"/>
    <property type="match status" value="1"/>
</dbReference>
<dbReference type="CDD" id="cd00118">
    <property type="entry name" value="LysM"/>
    <property type="match status" value="1"/>
</dbReference>
<proteinExistence type="predicted"/>
<sequence>MGRWANRDSDEERLPEGFQRIGYDADTQTYTFRAPDGTIYESAEGNRYGELYPQGQRPLLSDSEVQTRNEEIKQSNRESVKMMLPFALVAIVFVLFMFRFLGSAGSGADVGPPQINCDDGATAVTIEKGDTCWEIAQAHGVGVEELLAMKGNEGVDCDALKPGHEICVPE</sequence>
<feature type="compositionally biased region" description="Basic and acidic residues" evidence="1">
    <location>
        <begin position="1"/>
        <end position="15"/>
    </location>
</feature>
<feature type="region of interest" description="Disordered" evidence="1">
    <location>
        <begin position="1"/>
        <end position="20"/>
    </location>
</feature>
<keyword evidence="5" id="KW-1185">Reference proteome</keyword>
<evidence type="ECO:0000256" key="1">
    <source>
        <dbReference type="SAM" id="MobiDB-lite"/>
    </source>
</evidence>
<dbReference type="Pfam" id="PF01476">
    <property type="entry name" value="LysM"/>
    <property type="match status" value="1"/>
</dbReference>
<dbReference type="PROSITE" id="PS51782">
    <property type="entry name" value="LYSM"/>
    <property type="match status" value="1"/>
</dbReference>
<accession>A0AAN6LNW5</accession>
<evidence type="ECO:0000313" key="5">
    <source>
        <dbReference type="Proteomes" id="UP001280581"/>
    </source>
</evidence>
<comment type="caution">
    <text evidence="4">The sequence shown here is derived from an EMBL/GenBank/DDBJ whole genome shotgun (WGS) entry which is preliminary data.</text>
</comment>
<dbReference type="Proteomes" id="UP001280581">
    <property type="component" value="Unassembled WGS sequence"/>
</dbReference>
<evidence type="ECO:0000256" key="2">
    <source>
        <dbReference type="SAM" id="Phobius"/>
    </source>
</evidence>
<keyword evidence="2" id="KW-1133">Transmembrane helix</keyword>
<organism evidence="4 5">
    <name type="scientific">Pseudopithomyces chartarum</name>
    <dbReference type="NCBI Taxonomy" id="1892770"/>
    <lineage>
        <taxon>Eukaryota</taxon>
        <taxon>Fungi</taxon>
        <taxon>Dikarya</taxon>
        <taxon>Ascomycota</taxon>
        <taxon>Pezizomycotina</taxon>
        <taxon>Dothideomycetes</taxon>
        <taxon>Pleosporomycetidae</taxon>
        <taxon>Pleosporales</taxon>
        <taxon>Massarineae</taxon>
        <taxon>Didymosphaeriaceae</taxon>
        <taxon>Pseudopithomyces</taxon>
    </lineage>
</organism>
<dbReference type="SMART" id="SM00257">
    <property type="entry name" value="LysM"/>
    <property type="match status" value="1"/>
</dbReference>
<dbReference type="InterPro" id="IPR036779">
    <property type="entry name" value="LysM_dom_sf"/>
</dbReference>
<keyword evidence="2" id="KW-0812">Transmembrane</keyword>
<keyword evidence="2" id="KW-0472">Membrane</keyword>
<feature type="transmembrane region" description="Helical" evidence="2">
    <location>
        <begin position="82"/>
        <end position="102"/>
    </location>
</feature>
<name>A0AAN6LNW5_9PLEO</name>
<evidence type="ECO:0000259" key="3">
    <source>
        <dbReference type="PROSITE" id="PS51782"/>
    </source>
</evidence>
<feature type="domain" description="LysM" evidence="3">
    <location>
        <begin position="122"/>
        <end position="168"/>
    </location>
</feature>
<dbReference type="EMBL" id="WVTA01000018">
    <property type="protein sequence ID" value="KAK3197763.1"/>
    <property type="molecule type" value="Genomic_DNA"/>
</dbReference>